<evidence type="ECO:0000256" key="1">
    <source>
        <dbReference type="ARBA" id="ARBA00008857"/>
    </source>
</evidence>
<evidence type="ECO:0000256" key="3">
    <source>
        <dbReference type="ARBA" id="ARBA00023125"/>
    </source>
</evidence>
<evidence type="ECO:0000256" key="4">
    <source>
        <dbReference type="ARBA" id="ARBA00023172"/>
    </source>
</evidence>
<dbReference type="Pfam" id="PF14659">
    <property type="entry name" value="Phage_int_SAM_3"/>
    <property type="match status" value="1"/>
</dbReference>
<evidence type="ECO:0000256" key="2">
    <source>
        <dbReference type="ARBA" id="ARBA00022908"/>
    </source>
</evidence>
<dbReference type="InterPro" id="IPR044068">
    <property type="entry name" value="CB"/>
</dbReference>
<feature type="domain" description="Tyr recombinase" evidence="6">
    <location>
        <begin position="180"/>
        <end position="385"/>
    </location>
</feature>
<evidence type="ECO:0000313" key="9">
    <source>
        <dbReference type="Proteomes" id="UP000199662"/>
    </source>
</evidence>
<dbReference type="PANTHER" id="PTHR30349">
    <property type="entry name" value="PHAGE INTEGRASE-RELATED"/>
    <property type="match status" value="1"/>
</dbReference>
<reference evidence="8 9" key="1">
    <citation type="submission" date="2016-10" db="EMBL/GenBank/DDBJ databases">
        <authorList>
            <person name="de Groot N.N."/>
        </authorList>
    </citation>
    <scope>NUCLEOTIDE SEQUENCE [LARGE SCALE GENOMIC DNA]</scope>
    <source>
        <strain evidence="8 9">DSM 2179</strain>
    </source>
</reference>
<dbReference type="InterPro" id="IPR011010">
    <property type="entry name" value="DNA_brk_join_enz"/>
</dbReference>
<dbReference type="Proteomes" id="UP000199662">
    <property type="component" value="Unassembled WGS sequence"/>
</dbReference>
<organism evidence="8 9">
    <name type="scientific">Propionispira arboris</name>
    <dbReference type="NCBI Taxonomy" id="84035"/>
    <lineage>
        <taxon>Bacteria</taxon>
        <taxon>Bacillati</taxon>
        <taxon>Bacillota</taxon>
        <taxon>Negativicutes</taxon>
        <taxon>Selenomonadales</taxon>
        <taxon>Selenomonadaceae</taxon>
        <taxon>Propionispira</taxon>
    </lineage>
</organism>
<dbReference type="InterPro" id="IPR004107">
    <property type="entry name" value="Integrase_SAM-like_N"/>
</dbReference>
<dbReference type="GO" id="GO:0003677">
    <property type="term" value="F:DNA binding"/>
    <property type="evidence" value="ECO:0007669"/>
    <property type="project" value="UniProtKB-UniRule"/>
</dbReference>
<dbReference type="EMBL" id="FNZK01000011">
    <property type="protein sequence ID" value="SEJ60573.1"/>
    <property type="molecule type" value="Genomic_DNA"/>
</dbReference>
<dbReference type="RefSeq" id="WP_091832025.1">
    <property type="nucleotide sequence ID" value="NZ_FNZK01000011.1"/>
</dbReference>
<dbReference type="STRING" id="84035.SAMN05660742_111148"/>
<dbReference type="GO" id="GO:0006310">
    <property type="term" value="P:DNA recombination"/>
    <property type="evidence" value="ECO:0007669"/>
    <property type="project" value="UniProtKB-KW"/>
</dbReference>
<dbReference type="Pfam" id="PF00589">
    <property type="entry name" value="Phage_integrase"/>
    <property type="match status" value="1"/>
</dbReference>
<dbReference type="InterPro" id="IPR050090">
    <property type="entry name" value="Tyrosine_recombinase_XerCD"/>
</dbReference>
<proteinExistence type="inferred from homology"/>
<keyword evidence="3 5" id="KW-0238">DNA-binding</keyword>
<dbReference type="Gene3D" id="1.10.150.130">
    <property type="match status" value="1"/>
</dbReference>
<keyword evidence="2" id="KW-0229">DNA integration</keyword>
<dbReference type="InterPro" id="IPR013762">
    <property type="entry name" value="Integrase-like_cat_sf"/>
</dbReference>
<feature type="domain" description="Core-binding (CB)" evidence="7">
    <location>
        <begin position="66"/>
        <end position="159"/>
    </location>
</feature>
<dbReference type="CDD" id="cd01189">
    <property type="entry name" value="INT_ICEBs1_C_like"/>
    <property type="match status" value="1"/>
</dbReference>
<protein>
    <submittedName>
        <fullName evidence="8">Site-specific recombinase XerD</fullName>
    </submittedName>
</protein>
<dbReference type="PROSITE" id="PS51900">
    <property type="entry name" value="CB"/>
    <property type="match status" value="1"/>
</dbReference>
<evidence type="ECO:0000259" key="7">
    <source>
        <dbReference type="PROSITE" id="PS51900"/>
    </source>
</evidence>
<evidence type="ECO:0000313" key="8">
    <source>
        <dbReference type="EMBL" id="SEJ60573.1"/>
    </source>
</evidence>
<evidence type="ECO:0000256" key="5">
    <source>
        <dbReference type="PROSITE-ProRule" id="PRU01248"/>
    </source>
</evidence>
<dbReference type="Gene3D" id="1.10.443.10">
    <property type="entry name" value="Intergrase catalytic core"/>
    <property type="match status" value="1"/>
</dbReference>
<dbReference type="PROSITE" id="PS51898">
    <property type="entry name" value="TYR_RECOMBINASE"/>
    <property type="match status" value="1"/>
</dbReference>
<keyword evidence="4" id="KW-0233">DNA recombination</keyword>
<dbReference type="SUPFAM" id="SSF56349">
    <property type="entry name" value="DNA breaking-rejoining enzymes"/>
    <property type="match status" value="1"/>
</dbReference>
<accession>A0A1H7A4J1</accession>
<sequence length="394" mass="45132">MGNKRFRGEGTVAYNEHRENYIARFSYIDIRTGIVKRKSFSAKSAQEALRRGKKWKRDIETGLLPDGEKTTLWAWLDFWLINYAKNKVREKTFDKYESCLRCYVKPRLGNVAIQKITGIQVQQTFNELLVTGGERGKGISSSTVNATRKYLRAAFDQAQKDGIVKNNAIENTVAVKTIKRDIQILTFEQSKNLIAQSKDFKKQYGDVPYIILVLSLETGMRLGELIALKWDCVNLNSGLIYVKRSANTSKPSLYFQEPKTKKSIRQISLMDSTISALKKYKDWQNSYKAILGDKYKDNGLVIVNLFGNILHPSNFTKRIFKPLLNKVGIDRSFRFHDLRHTHASQLLMAGVNPKIVQERLGHSTIAMTLNTYSHLLPSMQEEAVKALEQKLREV</sequence>
<dbReference type="GO" id="GO:0015074">
    <property type="term" value="P:DNA integration"/>
    <property type="evidence" value="ECO:0007669"/>
    <property type="project" value="UniProtKB-KW"/>
</dbReference>
<dbReference type="PANTHER" id="PTHR30349:SF64">
    <property type="entry name" value="PROPHAGE INTEGRASE INTD-RELATED"/>
    <property type="match status" value="1"/>
</dbReference>
<dbReference type="AlphaFoldDB" id="A0A1H7A4J1"/>
<evidence type="ECO:0000259" key="6">
    <source>
        <dbReference type="PROSITE" id="PS51898"/>
    </source>
</evidence>
<dbReference type="InterPro" id="IPR010998">
    <property type="entry name" value="Integrase_recombinase_N"/>
</dbReference>
<dbReference type="InterPro" id="IPR002104">
    <property type="entry name" value="Integrase_catalytic"/>
</dbReference>
<keyword evidence="9" id="KW-1185">Reference proteome</keyword>
<name>A0A1H7A4J1_9FIRM</name>
<comment type="similarity">
    <text evidence="1">Belongs to the 'phage' integrase family.</text>
</comment>
<gene>
    <name evidence="8" type="ORF">SAMN05660742_111148</name>
</gene>